<keyword evidence="7" id="KW-1185">Reference proteome</keyword>
<comment type="similarity">
    <text evidence="2">Belongs to the prokaryotic ubiquitin-like protein family.</text>
</comment>
<dbReference type="Pfam" id="PF05639">
    <property type="entry name" value="Pup"/>
    <property type="match status" value="1"/>
</dbReference>
<dbReference type="Pfam" id="PF08357">
    <property type="entry name" value="SEFIR"/>
    <property type="match status" value="1"/>
</dbReference>
<dbReference type="Proteomes" id="UP000612585">
    <property type="component" value="Unassembled WGS sequence"/>
</dbReference>
<evidence type="ECO:0000259" key="5">
    <source>
        <dbReference type="PROSITE" id="PS51534"/>
    </source>
</evidence>
<dbReference type="InterPro" id="IPR035897">
    <property type="entry name" value="Toll_tir_struct_dom_sf"/>
</dbReference>
<gene>
    <name evidence="6" type="ORF">Vau01_019290</name>
</gene>
<evidence type="ECO:0000313" key="7">
    <source>
        <dbReference type="Proteomes" id="UP000612585"/>
    </source>
</evidence>
<evidence type="ECO:0000256" key="1">
    <source>
        <dbReference type="ARBA" id="ARBA00004707"/>
    </source>
</evidence>
<evidence type="ECO:0000256" key="3">
    <source>
        <dbReference type="ARBA" id="ARBA00016748"/>
    </source>
</evidence>
<comment type="pathway">
    <text evidence="1">Protein degradation; proteasomal Pup-dependent pathway.</text>
</comment>
<dbReference type="UniPathway" id="UPA00997"/>
<dbReference type="PROSITE" id="PS51534">
    <property type="entry name" value="SEFIR"/>
    <property type="match status" value="1"/>
</dbReference>
<dbReference type="InterPro" id="IPR008515">
    <property type="entry name" value="Ubiquitin-like_Pup"/>
</dbReference>
<dbReference type="Gene3D" id="1.25.10.10">
    <property type="entry name" value="Leucine-rich Repeat Variant"/>
    <property type="match status" value="1"/>
</dbReference>
<dbReference type="SUPFAM" id="SSF48371">
    <property type="entry name" value="ARM repeat"/>
    <property type="match status" value="1"/>
</dbReference>
<organism evidence="6 7">
    <name type="scientific">Virgisporangium aurantiacum</name>
    <dbReference type="NCBI Taxonomy" id="175570"/>
    <lineage>
        <taxon>Bacteria</taxon>
        <taxon>Bacillati</taxon>
        <taxon>Actinomycetota</taxon>
        <taxon>Actinomycetes</taxon>
        <taxon>Micromonosporales</taxon>
        <taxon>Micromonosporaceae</taxon>
        <taxon>Virgisporangium</taxon>
    </lineage>
</organism>
<dbReference type="InterPro" id="IPR011989">
    <property type="entry name" value="ARM-like"/>
</dbReference>
<dbReference type="GO" id="GO:0019941">
    <property type="term" value="P:modification-dependent protein catabolic process"/>
    <property type="evidence" value="ECO:0007669"/>
    <property type="project" value="InterPro"/>
</dbReference>
<dbReference type="AlphaFoldDB" id="A0A8J3Z3K8"/>
<proteinExistence type="inferred from homology"/>
<dbReference type="GO" id="GO:0070490">
    <property type="term" value="P:protein pupylation"/>
    <property type="evidence" value="ECO:0007669"/>
    <property type="project" value="InterPro"/>
</dbReference>
<protein>
    <recommendedName>
        <fullName evidence="3">Prokaryotic ubiquitin-like protein Pup</fullName>
    </recommendedName>
    <alternativeName>
        <fullName evidence="4">Bacterial ubiquitin-like modifier</fullName>
    </alternativeName>
</protein>
<dbReference type="InterPro" id="IPR027417">
    <property type="entry name" value="P-loop_NTPase"/>
</dbReference>
<dbReference type="GO" id="GO:0010498">
    <property type="term" value="P:proteasomal protein catabolic process"/>
    <property type="evidence" value="ECO:0007669"/>
    <property type="project" value="InterPro"/>
</dbReference>
<dbReference type="GO" id="GO:0031386">
    <property type="term" value="F:protein tag activity"/>
    <property type="evidence" value="ECO:0007669"/>
    <property type="project" value="InterPro"/>
</dbReference>
<reference evidence="6" key="1">
    <citation type="submission" date="2021-01" db="EMBL/GenBank/DDBJ databases">
        <title>Whole genome shotgun sequence of Virgisporangium aurantiacum NBRC 16421.</title>
        <authorList>
            <person name="Komaki H."/>
            <person name="Tamura T."/>
        </authorList>
    </citation>
    <scope>NUCLEOTIDE SEQUENCE</scope>
    <source>
        <strain evidence="6">NBRC 16421</strain>
    </source>
</reference>
<evidence type="ECO:0000256" key="4">
    <source>
        <dbReference type="ARBA" id="ARBA00032321"/>
    </source>
</evidence>
<sequence length="1169" mass="128361">MEAPQSVRVFVSYAHDSEAHKVSVRQFCELLSQHGVDAIFDQLFTDRRQDWPRWMSEQIDSADYVIVIASPAYRRVDGPSGSGASRGVRYEATLLTDNLYRDEDLWFPKILPVLLPGGSDEHFPRFTRVPSTSFYAIPELTDDGIAALLRVIRSSPSDTRTRTGAGHSLAAVRGYLTAVVSTACRWPDGWSGRSSLPDPAVVYGSLRVVATRLVETSGTSGGEGEVTWPWAAASADHNLIVLFGDAGQGKTWTLQNEARTMAQAALDDLDRGAELADLELPLFCPASMLARDDSVDRVDTCVRRSVEWAFASTPRPRGDAMVAVRDHVSRGGRVRPLIDGLDEVPNDRKGFLWAAIRECVADRRAVLSSRRFGFDPGFDQFNLPDACLALRPYSKQDVVTFAVNWYGGDTARAKSFLEAVDRSTVSNIVFVPLFLTMLAILNDNPERLPQTSAGVLEAMARRILGVIWKFEQRRAAERIDDAMEAAARLAWHLSTSGGVWRDQIEVSDAVKAIMRSRPGSTSRTDARAELDELGGLLVIDATSDPTSAGLVRFNHRLFHEFFTALHIARLDPAAGARKIDDVWWLDPDWTNTIPLIAGLSPAPESWIRKIAGDRPDTFGLSTTTALRCVVQLPSADRPPLLDRVVDQALTLLATLNRLNRFATAYRVEEALVSLPIEWNVHARARMIPGLNRYRLDPSAGPDSGLASWLTPDDLLDEIDAVLEENNEEFVRNYYDVDRDPYRSVRVESGPIGRQTTGRVVDEWLTCCPDPIRAGAPGPASGTSPWSLVDLVHVCRDPESRYSWPGAWLSAVVAAIQQGEIAINPSLAAGLLLARDKYAVRLAVHVLTGSPPTMTDQLVDDFRDDLGPLADVAAAAALQFCVTAESLDPIRSLFTHPDPDVRAEARISLEHAEHEQLVIALEPLVADAVPGVSAAIGRHLPGDVFRRSAPTELLELLAADDDPEIRGSALAELVNRAGRRARRRVRELLSREADAGARSEGIRALTDRPHEPWIIDLAETEYLRYRDPVTARAWAHVILANPAPASASTLTNIAGDRNLPIGTRINAARVLWQGEKRDDVIGIAAAVAADHGEPGSWHIDWSERQTSRSDVELLTVLLEHATGEPGTAHPLLNLAEQLIPKLGVGLRDIDLRNRFRSAIDRLEASAGQRS</sequence>
<dbReference type="Gene3D" id="3.40.50.300">
    <property type="entry name" value="P-loop containing nucleotide triphosphate hydrolases"/>
    <property type="match status" value="1"/>
</dbReference>
<dbReference type="SUPFAM" id="SSF52200">
    <property type="entry name" value="Toll/Interleukin receptor TIR domain"/>
    <property type="match status" value="1"/>
</dbReference>
<dbReference type="EMBL" id="BOPG01000012">
    <property type="protein sequence ID" value="GIJ54413.1"/>
    <property type="molecule type" value="Genomic_DNA"/>
</dbReference>
<dbReference type="InterPro" id="IPR013568">
    <property type="entry name" value="SEFIR_dom"/>
</dbReference>
<dbReference type="GO" id="GO:0070628">
    <property type="term" value="F:proteasome binding"/>
    <property type="evidence" value="ECO:0007669"/>
    <property type="project" value="InterPro"/>
</dbReference>
<feature type="domain" description="SEFIR" evidence="5">
    <location>
        <begin position="6"/>
        <end position="146"/>
    </location>
</feature>
<dbReference type="InterPro" id="IPR016024">
    <property type="entry name" value="ARM-type_fold"/>
</dbReference>
<comment type="caution">
    <text evidence="6">The sequence shown here is derived from an EMBL/GenBank/DDBJ whole genome shotgun (WGS) entry which is preliminary data.</text>
</comment>
<name>A0A8J3Z3K8_9ACTN</name>
<evidence type="ECO:0000256" key="2">
    <source>
        <dbReference type="ARBA" id="ARBA00010616"/>
    </source>
</evidence>
<dbReference type="Gene3D" id="3.40.50.10140">
    <property type="entry name" value="Toll/interleukin-1 receptor homology (TIR) domain"/>
    <property type="match status" value="1"/>
</dbReference>
<accession>A0A8J3Z3K8</accession>
<evidence type="ECO:0000313" key="6">
    <source>
        <dbReference type="EMBL" id="GIJ54413.1"/>
    </source>
</evidence>
<dbReference type="RefSeq" id="WP_203989426.1">
    <property type="nucleotide sequence ID" value="NZ_BOPG01000012.1"/>
</dbReference>